<dbReference type="InterPro" id="IPR011013">
    <property type="entry name" value="Gal_mutarotase_sf_dom"/>
</dbReference>
<comment type="caution">
    <text evidence="3">The sequence shown here is derived from an EMBL/GenBank/DDBJ whole genome shotgun (WGS) entry which is preliminary data.</text>
</comment>
<dbReference type="InterPro" id="IPR027291">
    <property type="entry name" value="Glyco_hydro_38_N_sf"/>
</dbReference>
<dbReference type="GO" id="GO:0016787">
    <property type="term" value="F:hydrolase activity"/>
    <property type="evidence" value="ECO:0007669"/>
    <property type="project" value="UniProtKB-KW"/>
</dbReference>
<organism evidence="3 4">
    <name type="scientific">Olivibacter ginsenosidimutans</name>
    <dbReference type="NCBI Taxonomy" id="1176537"/>
    <lineage>
        <taxon>Bacteria</taxon>
        <taxon>Pseudomonadati</taxon>
        <taxon>Bacteroidota</taxon>
        <taxon>Sphingobacteriia</taxon>
        <taxon>Sphingobacteriales</taxon>
        <taxon>Sphingobacteriaceae</taxon>
        <taxon>Olivibacter</taxon>
    </lineage>
</organism>
<dbReference type="PANTHER" id="PTHR46017:SF1">
    <property type="entry name" value="ALPHA-MANNOSIDASE 2C1"/>
    <property type="match status" value="1"/>
</dbReference>
<dbReference type="InterPro" id="IPR011330">
    <property type="entry name" value="Glyco_hydro/deAcase_b/a-brl"/>
</dbReference>
<dbReference type="Pfam" id="PF01074">
    <property type="entry name" value="Glyco_hydro_38N"/>
    <property type="match status" value="1"/>
</dbReference>
<feature type="domain" description="Glycoside hydrolase family 38 N-terminal" evidence="1">
    <location>
        <begin position="31"/>
        <end position="181"/>
    </location>
</feature>
<keyword evidence="3" id="KW-0378">Hydrolase</keyword>
<dbReference type="Gene3D" id="3.20.110.10">
    <property type="entry name" value="Glycoside hydrolase 38, N terminal domain"/>
    <property type="match status" value="1"/>
</dbReference>
<dbReference type="SUPFAM" id="SSF74650">
    <property type="entry name" value="Galactose mutarotase-like"/>
    <property type="match status" value="1"/>
</dbReference>
<dbReference type="Pfam" id="PF07748">
    <property type="entry name" value="Glyco_hydro_38C"/>
    <property type="match status" value="1"/>
</dbReference>
<dbReference type="InterPro" id="IPR000602">
    <property type="entry name" value="Glyco_hydro_38_N"/>
</dbReference>
<accession>A0ABP9CGH1</accession>
<dbReference type="InterPro" id="IPR013780">
    <property type="entry name" value="Glyco_hydro_b"/>
</dbReference>
<dbReference type="PANTHER" id="PTHR46017">
    <property type="entry name" value="ALPHA-MANNOSIDASE 2C1"/>
    <property type="match status" value="1"/>
</dbReference>
<dbReference type="Gene3D" id="2.70.98.30">
    <property type="entry name" value="Golgi alpha-mannosidase II, domain 4"/>
    <property type="match status" value="1"/>
</dbReference>
<keyword evidence="4" id="KW-1185">Reference proteome</keyword>
<feature type="domain" description="Glycosyl hydrolase family 38 C-terminal" evidence="2">
    <location>
        <begin position="516"/>
        <end position="672"/>
    </location>
</feature>
<evidence type="ECO:0000313" key="3">
    <source>
        <dbReference type="EMBL" id="GAA4808790.1"/>
    </source>
</evidence>
<gene>
    <name evidence="3" type="ORF">GCM10023231_42580</name>
</gene>
<sequence length="832" mass="94293">MGFAQTAYFVDGFHGGKWGHYPPQYTRYLVQQLRQHPDWKMNVEIEPATWDWVATVDQEGYAAFKAMVADPSTAERIEYVNPAYGQSYLYNISGESIIRQFAYGMEELHKHFPSMTFDTYSSEEPCFTSALPQILRGFGFKYASLKNPNTCWGGYVRAYGGEMLDWVGPDGTAIPTVPRYAMEKLKAGSTWETIGNANTNHFIRTAFQAGIAHPVGMCLQDAGWRNGPWLGKNKGEYHPVSYTTWRNYFEEVSTRRDLEKWRLSQEDIQVSLVWGAQVLQRIAQHVRQAENKILMAEKWAAMDQASLGIAFPRVALKDAWYPLLLAQHHDCWIVPYNKVDSLDWAGKVRQWTAHTIRVADSVMQTGASANQGEHAALVVRNVLPYAREDVVSYPVNQMDADTSLVVVDAKGNVLPTQWNRNRAQEGYQLLFLAQVPPMGEATYQLKKMESSISPLAKLTPDEQEWKVETDAYTLTLDVKQGGVIRSLRSKTEPSKEWVDTSQGKGFNELRGFFYDQNRFRSSTENPARIQVLENGPVRLRLAVHGKIAEHPFTQELSFTKGQARIDVQLSIDWQGQPHIGQFDDQHAKAESRKKAFYNDKYKLLALFPTNLAQQRIVKNAPFDVTESKLSNTFFSSWDSIKNNILLDWVEVNSDKEHIGLALMSDHTTTYAHGEGEPLALTVQYAGKGLWGRNYDVEGPTHMQYSLLLHANDWAKAQLWFAHDRLSNPLLVNHNRRIAVAKESSLLHFTKPGYQLSALYYSGEDLLLRIFNAAGDDKPLTVDLGFKPGQVTSEDLNGKPLANLPISDKAKGCQFSIQMPRFGIQTVRVKMKK</sequence>
<dbReference type="Gene3D" id="2.60.40.1180">
    <property type="entry name" value="Golgi alpha-mannosidase II"/>
    <property type="match status" value="1"/>
</dbReference>
<evidence type="ECO:0000259" key="2">
    <source>
        <dbReference type="Pfam" id="PF07748"/>
    </source>
</evidence>
<reference evidence="4" key="1">
    <citation type="journal article" date="2019" name="Int. J. Syst. Evol. Microbiol.">
        <title>The Global Catalogue of Microorganisms (GCM) 10K type strain sequencing project: providing services to taxonomists for standard genome sequencing and annotation.</title>
        <authorList>
            <consortium name="The Broad Institute Genomics Platform"/>
            <consortium name="The Broad Institute Genome Sequencing Center for Infectious Disease"/>
            <person name="Wu L."/>
            <person name="Ma J."/>
        </authorList>
    </citation>
    <scope>NUCLEOTIDE SEQUENCE [LARGE SCALE GENOMIC DNA]</scope>
    <source>
        <strain evidence="4">JCM 18200</strain>
    </source>
</reference>
<proteinExistence type="predicted"/>
<evidence type="ECO:0000259" key="1">
    <source>
        <dbReference type="Pfam" id="PF01074"/>
    </source>
</evidence>
<dbReference type="EMBL" id="BAABIQ010000044">
    <property type="protein sequence ID" value="GAA4808790.1"/>
    <property type="molecule type" value="Genomic_DNA"/>
</dbReference>
<protein>
    <submittedName>
        <fullName evidence="3">Glycoside hydrolase family 38 C-terminal domain-containing protein</fullName>
    </submittedName>
</protein>
<dbReference type="SUPFAM" id="SSF88713">
    <property type="entry name" value="Glycoside hydrolase/deacetylase"/>
    <property type="match status" value="1"/>
</dbReference>
<name>A0ABP9CGH1_9SPHI</name>
<evidence type="ECO:0000313" key="4">
    <source>
        <dbReference type="Proteomes" id="UP001501411"/>
    </source>
</evidence>
<dbReference type="InterPro" id="IPR011682">
    <property type="entry name" value="Glyco_hydro_38_C"/>
</dbReference>
<dbReference type="Proteomes" id="UP001501411">
    <property type="component" value="Unassembled WGS sequence"/>
</dbReference>